<dbReference type="OrthoDB" id="3687641at2759"/>
<keyword evidence="5" id="KW-0560">Oxidoreductase</keyword>
<evidence type="ECO:0000256" key="3">
    <source>
        <dbReference type="ARBA" id="ARBA00022692"/>
    </source>
</evidence>
<evidence type="ECO:0000256" key="8">
    <source>
        <dbReference type="ARBA" id="ARBA00023180"/>
    </source>
</evidence>
<dbReference type="GO" id="GO:0043386">
    <property type="term" value="P:mycotoxin biosynthetic process"/>
    <property type="evidence" value="ECO:0007669"/>
    <property type="project" value="InterPro"/>
</dbReference>
<organism evidence="10 11">
    <name type="scientific">Gnomoniopsis smithogilvyi</name>
    <dbReference type="NCBI Taxonomy" id="1191159"/>
    <lineage>
        <taxon>Eukaryota</taxon>
        <taxon>Fungi</taxon>
        <taxon>Dikarya</taxon>
        <taxon>Ascomycota</taxon>
        <taxon>Pezizomycotina</taxon>
        <taxon>Sordariomycetes</taxon>
        <taxon>Sordariomycetidae</taxon>
        <taxon>Diaporthales</taxon>
        <taxon>Gnomoniaceae</taxon>
        <taxon>Gnomoniopsis</taxon>
    </lineage>
</organism>
<dbReference type="PANTHER" id="PTHR33365">
    <property type="entry name" value="YALI0B05434P"/>
    <property type="match status" value="1"/>
</dbReference>
<evidence type="ECO:0000256" key="9">
    <source>
        <dbReference type="ARBA" id="ARBA00035112"/>
    </source>
</evidence>
<gene>
    <name evidence="10" type="ORF">N0V93_005984</name>
</gene>
<keyword evidence="3" id="KW-0812">Transmembrane</keyword>
<accession>A0A9W8YPX4</accession>
<evidence type="ECO:0000256" key="2">
    <source>
        <dbReference type="ARBA" id="ARBA00004685"/>
    </source>
</evidence>
<comment type="subcellular location">
    <subcellularLocation>
        <location evidence="1">Membrane</location>
        <topology evidence="1">Single-pass membrane protein</topology>
    </subcellularLocation>
</comment>
<sequence>MANGPKHLEALGELNGLFPSVGTKIVQFQDKKDFNALNLTDKEWESVMPRGGGFVFGPDDTNSDSSYDLPRPIRSKGKDVYNIAIFHQLHCLHALAEEFKGLITTIEAGRPGDGVGSDRIEHIQHCLAYLKESLVCCGDTAYEGQSSITDLPSTSGFGSYHVCRNFQQIFTLSEDRRVTNMAGYGQGGHSHGS</sequence>
<keyword evidence="8" id="KW-0325">Glycoprotein</keyword>
<keyword evidence="4" id="KW-1133">Transmembrane helix</keyword>
<dbReference type="EMBL" id="JAPEVB010000004">
    <property type="protein sequence ID" value="KAJ4388526.1"/>
    <property type="molecule type" value="Genomic_DNA"/>
</dbReference>
<protein>
    <submittedName>
        <fullName evidence="10">Uncharacterized protein</fullName>
    </submittedName>
</protein>
<evidence type="ECO:0000313" key="10">
    <source>
        <dbReference type="EMBL" id="KAJ4388526.1"/>
    </source>
</evidence>
<reference evidence="10" key="1">
    <citation type="submission" date="2022-10" db="EMBL/GenBank/DDBJ databases">
        <title>Tapping the CABI collections for fungal endophytes: first genome assemblies for Collariella, Neodidymelliopsis, Ascochyta clinopodiicola, Didymella pomorum, Didymosphaeria variabile, Neocosmospora piperis and Neocucurbitaria cava.</title>
        <authorList>
            <person name="Hill R."/>
        </authorList>
    </citation>
    <scope>NUCLEOTIDE SEQUENCE</scope>
    <source>
        <strain evidence="10">IMI 355082</strain>
    </source>
</reference>
<keyword evidence="7" id="KW-0472">Membrane</keyword>
<keyword evidence="11" id="KW-1185">Reference proteome</keyword>
<comment type="caution">
    <text evidence="10">The sequence shown here is derived from an EMBL/GenBank/DDBJ whole genome shotgun (WGS) entry which is preliminary data.</text>
</comment>
<dbReference type="GO" id="GO:0016491">
    <property type="term" value="F:oxidoreductase activity"/>
    <property type="evidence" value="ECO:0007669"/>
    <property type="project" value="UniProtKB-KW"/>
</dbReference>
<dbReference type="Proteomes" id="UP001140453">
    <property type="component" value="Unassembled WGS sequence"/>
</dbReference>
<evidence type="ECO:0000313" key="11">
    <source>
        <dbReference type="Proteomes" id="UP001140453"/>
    </source>
</evidence>
<evidence type="ECO:0000256" key="7">
    <source>
        <dbReference type="ARBA" id="ARBA00023136"/>
    </source>
</evidence>
<proteinExistence type="inferred from homology"/>
<keyword evidence="6" id="KW-0843">Virulence</keyword>
<dbReference type="Pfam" id="PF11807">
    <property type="entry name" value="UstYa"/>
    <property type="match status" value="1"/>
</dbReference>
<evidence type="ECO:0000256" key="5">
    <source>
        <dbReference type="ARBA" id="ARBA00023002"/>
    </source>
</evidence>
<dbReference type="GO" id="GO:0016020">
    <property type="term" value="C:membrane"/>
    <property type="evidence" value="ECO:0007669"/>
    <property type="project" value="UniProtKB-SubCell"/>
</dbReference>
<name>A0A9W8YPX4_9PEZI</name>
<evidence type="ECO:0000256" key="1">
    <source>
        <dbReference type="ARBA" id="ARBA00004167"/>
    </source>
</evidence>
<comment type="pathway">
    <text evidence="2">Mycotoxin biosynthesis.</text>
</comment>
<dbReference type="PANTHER" id="PTHR33365:SF11">
    <property type="entry name" value="TAT PATHWAY SIGNAL SEQUENCE"/>
    <property type="match status" value="1"/>
</dbReference>
<comment type="similarity">
    <text evidence="9">Belongs to the ustYa family.</text>
</comment>
<dbReference type="AlphaFoldDB" id="A0A9W8YPX4"/>
<dbReference type="InterPro" id="IPR021765">
    <property type="entry name" value="UstYa-like"/>
</dbReference>
<evidence type="ECO:0000256" key="4">
    <source>
        <dbReference type="ARBA" id="ARBA00022989"/>
    </source>
</evidence>
<evidence type="ECO:0000256" key="6">
    <source>
        <dbReference type="ARBA" id="ARBA00023026"/>
    </source>
</evidence>